<dbReference type="InterPro" id="IPR045886">
    <property type="entry name" value="ThiF/MoeB/HesA"/>
</dbReference>
<dbReference type="KEGG" id="ccac:CcaHIS019_0209870"/>
<evidence type="ECO:0000256" key="1">
    <source>
        <dbReference type="SAM" id="MobiDB-lite"/>
    </source>
</evidence>
<protein>
    <recommendedName>
        <fullName evidence="2">THIF-type NAD/FAD binding fold domain-containing protein</fullName>
    </recommendedName>
</protein>
<dbReference type="InterPro" id="IPR035985">
    <property type="entry name" value="Ubiquitin-activating_enz"/>
</dbReference>
<dbReference type="GO" id="GO:0005737">
    <property type="term" value="C:cytoplasm"/>
    <property type="evidence" value="ECO:0007669"/>
    <property type="project" value="TreeGrafter"/>
</dbReference>
<dbReference type="Pfam" id="PF00899">
    <property type="entry name" value="ThiF"/>
    <property type="match status" value="1"/>
</dbReference>
<dbReference type="GO" id="GO:0016925">
    <property type="term" value="P:protein sumoylation"/>
    <property type="evidence" value="ECO:0007669"/>
    <property type="project" value="TreeGrafter"/>
</dbReference>
<organism evidence="3 4">
    <name type="scientific">Cutaneotrichosporon cavernicola</name>
    <dbReference type="NCBI Taxonomy" id="279322"/>
    <lineage>
        <taxon>Eukaryota</taxon>
        <taxon>Fungi</taxon>
        <taxon>Dikarya</taxon>
        <taxon>Basidiomycota</taxon>
        <taxon>Agaricomycotina</taxon>
        <taxon>Tremellomycetes</taxon>
        <taxon>Trichosporonales</taxon>
        <taxon>Trichosporonaceae</taxon>
        <taxon>Cutaneotrichosporon</taxon>
    </lineage>
</organism>
<dbReference type="GO" id="GO:0031510">
    <property type="term" value="C:SUMO activating enzyme complex"/>
    <property type="evidence" value="ECO:0007669"/>
    <property type="project" value="TreeGrafter"/>
</dbReference>
<dbReference type="Gene3D" id="3.40.50.720">
    <property type="entry name" value="NAD(P)-binding Rossmann-like Domain"/>
    <property type="match status" value="1"/>
</dbReference>
<dbReference type="AlphaFoldDB" id="A0AA48I9M0"/>
<dbReference type="PANTHER" id="PTHR10953:SF162">
    <property type="entry name" value="SUMO-ACTIVATING ENZYME SUBUNIT 1"/>
    <property type="match status" value="1"/>
</dbReference>
<dbReference type="Proteomes" id="UP001233271">
    <property type="component" value="Chromosome 2"/>
</dbReference>
<evidence type="ECO:0000313" key="3">
    <source>
        <dbReference type="EMBL" id="BEI89625.1"/>
    </source>
</evidence>
<feature type="domain" description="THIF-type NAD/FAD binding fold" evidence="2">
    <location>
        <begin position="28"/>
        <end position="354"/>
    </location>
</feature>
<evidence type="ECO:0000259" key="2">
    <source>
        <dbReference type="Pfam" id="PF00899"/>
    </source>
</evidence>
<dbReference type="RefSeq" id="XP_060454891.1">
    <property type="nucleotide sequence ID" value="XM_060598060.1"/>
</dbReference>
<feature type="region of interest" description="Disordered" evidence="1">
    <location>
        <begin position="1"/>
        <end position="20"/>
    </location>
</feature>
<dbReference type="SUPFAM" id="SSF69572">
    <property type="entry name" value="Activating enzymes of the ubiquitin-like proteins"/>
    <property type="match status" value="1"/>
</dbReference>
<name>A0AA48I9M0_9TREE</name>
<dbReference type="PANTHER" id="PTHR10953">
    <property type="entry name" value="UBIQUITIN-ACTIVATING ENZYME E1"/>
    <property type="match status" value="1"/>
</dbReference>
<gene>
    <name evidence="3" type="primary">AOS1</name>
    <name evidence="3" type="ORF">CcaverHIS019_0209870</name>
</gene>
<evidence type="ECO:0000313" key="4">
    <source>
        <dbReference type="Proteomes" id="UP001233271"/>
    </source>
</evidence>
<dbReference type="InterPro" id="IPR000594">
    <property type="entry name" value="ThiF_NAD_FAD-bd"/>
</dbReference>
<sequence length="370" mass="39931">MPATEPSAPSTPSAQPGNRITEDEASLYDRQIRLWGLDAQNRMRNSTVLILSLRSLAHETIKNLVLAGIGRLIIMDGEKVTEEDLGGGFLFREEDGAVGSERTAAALPQIKSLNPLVEVTALPTLQPFVGGDETATITFLKREKVDVVVACDLSYKQMEAIDSACHVAGTKFYGAGTYGFYGFAFADLGTHHSFTYTAPGKEPVKEVIRYKAMAQAFDRTNWALPNERTAEGGSPFGGYRRVLKARQYGPELAVPVLALWEYENQHGSLPTGREGQQEELTAITAELQTALGVHPKLLNASADVVNHFAAHATDCFSPTLAIVGGLLAQDVLRSISRNGWPIINLLVIDSLRGTATSSPWGVAPDPSLPT</sequence>
<feature type="compositionally biased region" description="Low complexity" evidence="1">
    <location>
        <begin position="1"/>
        <end position="16"/>
    </location>
</feature>
<proteinExistence type="predicted"/>
<reference evidence="3" key="1">
    <citation type="journal article" date="2023" name="BMC Genomics">
        <title>Chromosome-level genome assemblies of Cutaneotrichosporon spp. (Trichosporonales, Basidiomycota) reveal imbalanced evolution between nucleotide sequences and chromosome synteny.</title>
        <authorList>
            <person name="Kobayashi Y."/>
            <person name="Kayamori A."/>
            <person name="Aoki K."/>
            <person name="Shiwa Y."/>
            <person name="Matsutani M."/>
            <person name="Fujita N."/>
            <person name="Sugita T."/>
            <person name="Iwasaki W."/>
            <person name="Tanaka N."/>
            <person name="Takashima M."/>
        </authorList>
    </citation>
    <scope>NUCLEOTIDE SEQUENCE</scope>
    <source>
        <strain evidence="3">HIS019</strain>
    </source>
</reference>
<dbReference type="GO" id="GO:0019948">
    <property type="term" value="F:SUMO activating enzyme activity"/>
    <property type="evidence" value="ECO:0007669"/>
    <property type="project" value="TreeGrafter"/>
</dbReference>
<dbReference type="GeneID" id="85493496"/>
<accession>A0AA48I9M0</accession>
<dbReference type="EMBL" id="AP028213">
    <property type="protein sequence ID" value="BEI89625.1"/>
    <property type="molecule type" value="Genomic_DNA"/>
</dbReference>
<keyword evidence="4" id="KW-1185">Reference proteome</keyword>